<dbReference type="KEGG" id="ccan:109688531"/>
<gene>
    <name evidence="2" type="primary">LOC109688531</name>
</gene>
<feature type="region of interest" description="Disordered" evidence="1">
    <location>
        <begin position="12"/>
        <end position="31"/>
    </location>
</feature>
<dbReference type="AlphaFoldDB" id="A0A8B7UW21"/>
<feature type="region of interest" description="Disordered" evidence="1">
    <location>
        <begin position="48"/>
        <end position="68"/>
    </location>
</feature>
<feature type="compositionally biased region" description="Pro residues" evidence="1">
    <location>
        <begin position="15"/>
        <end position="27"/>
    </location>
</feature>
<evidence type="ECO:0000313" key="2">
    <source>
        <dbReference type="RefSeq" id="XP_020022520.1"/>
    </source>
</evidence>
<proteinExistence type="predicted"/>
<evidence type="ECO:0000256" key="1">
    <source>
        <dbReference type="SAM" id="MobiDB-lite"/>
    </source>
</evidence>
<sequence>MERGGVHIIFEMGSPPHPMSAPKPPTSPCSLINNLSFSRANHLHDFRDHKLPASTPGRGHLDSSTSLAPLPGPRAAVPIYEDVHLQSPPHTWASAPSPSLMASHLLTWIKHHIPQTALPALEL</sequence>
<name>A0A8B7UW21_CASCN</name>
<protein>
    <submittedName>
        <fullName evidence="2">Uncharacterized protein LOC109688531 isoform X1</fullName>
    </submittedName>
</protein>
<reference evidence="2" key="1">
    <citation type="submission" date="2025-08" db="UniProtKB">
        <authorList>
            <consortium name="RefSeq"/>
        </authorList>
    </citation>
    <scope>IDENTIFICATION</scope>
    <source>
        <tissue evidence="2">Leukocyte</tissue>
    </source>
</reference>
<accession>A0A8B7UW21</accession>
<dbReference type="RefSeq" id="XP_020022520.1">
    <property type="nucleotide sequence ID" value="XM_020166931.1"/>
</dbReference>
<organism evidence="2">
    <name type="scientific">Castor canadensis</name>
    <name type="common">American beaver</name>
    <dbReference type="NCBI Taxonomy" id="51338"/>
    <lineage>
        <taxon>Eukaryota</taxon>
        <taxon>Metazoa</taxon>
        <taxon>Chordata</taxon>
        <taxon>Craniata</taxon>
        <taxon>Vertebrata</taxon>
        <taxon>Euteleostomi</taxon>
        <taxon>Mammalia</taxon>
        <taxon>Eutheria</taxon>
        <taxon>Euarchontoglires</taxon>
        <taxon>Glires</taxon>
        <taxon>Rodentia</taxon>
        <taxon>Castorimorpha</taxon>
        <taxon>Castoridae</taxon>
        <taxon>Castor</taxon>
    </lineage>
</organism>